<evidence type="ECO:0000256" key="1">
    <source>
        <dbReference type="SAM" id="MobiDB-lite"/>
    </source>
</evidence>
<sequence length="106" mass="11424">MCSTFSLCPPLEATCCAASTYSLPPSESPPESHDTPGLGLSACRAAPKSPSPPPLTPSRWLDRWPLWDKSTVTSLASAYLKVAIGLVCCHPRRAQTGRHRKLYACL</sequence>
<keyword evidence="3" id="KW-1185">Reference proteome</keyword>
<proteinExistence type="predicted"/>
<protein>
    <submittedName>
        <fullName evidence="2">Uncharacterized protein</fullName>
    </submittedName>
</protein>
<gene>
    <name evidence="2" type="ORF">PXEA_LOCUS21762</name>
</gene>
<comment type="caution">
    <text evidence="2">The sequence shown here is derived from an EMBL/GenBank/DDBJ whole genome shotgun (WGS) entry which is preliminary data.</text>
</comment>
<feature type="region of interest" description="Disordered" evidence="1">
    <location>
        <begin position="21"/>
        <end position="56"/>
    </location>
</feature>
<evidence type="ECO:0000313" key="2">
    <source>
        <dbReference type="EMBL" id="VEL28322.1"/>
    </source>
</evidence>
<reference evidence="2" key="1">
    <citation type="submission" date="2018-11" db="EMBL/GenBank/DDBJ databases">
        <authorList>
            <consortium name="Pathogen Informatics"/>
        </authorList>
    </citation>
    <scope>NUCLEOTIDE SEQUENCE</scope>
</reference>
<dbReference type="EMBL" id="CAAALY010094124">
    <property type="protein sequence ID" value="VEL28322.1"/>
    <property type="molecule type" value="Genomic_DNA"/>
</dbReference>
<accession>A0A448X555</accession>
<organism evidence="2 3">
    <name type="scientific">Protopolystoma xenopodis</name>
    <dbReference type="NCBI Taxonomy" id="117903"/>
    <lineage>
        <taxon>Eukaryota</taxon>
        <taxon>Metazoa</taxon>
        <taxon>Spiralia</taxon>
        <taxon>Lophotrochozoa</taxon>
        <taxon>Platyhelminthes</taxon>
        <taxon>Monogenea</taxon>
        <taxon>Polyopisthocotylea</taxon>
        <taxon>Polystomatidea</taxon>
        <taxon>Polystomatidae</taxon>
        <taxon>Protopolystoma</taxon>
    </lineage>
</organism>
<dbReference type="AlphaFoldDB" id="A0A448X555"/>
<name>A0A448X555_9PLAT</name>
<evidence type="ECO:0000313" key="3">
    <source>
        <dbReference type="Proteomes" id="UP000784294"/>
    </source>
</evidence>
<dbReference type="Proteomes" id="UP000784294">
    <property type="component" value="Unassembled WGS sequence"/>
</dbReference>